<gene>
    <name evidence="3" type="ORF">SPIL2461_LOCUS13827</name>
</gene>
<name>A0A812THX9_SYMPI</name>
<reference evidence="3" key="1">
    <citation type="submission" date="2021-02" db="EMBL/GenBank/DDBJ databases">
        <authorList>
            <person name="Dougan E. K."/>
            <person name="Rhodes N."/>
            <person name="Thang M."/>
            <person name="Chan C."/>
        </authorList>
    </citation>
    <scope>NUCLEOTIDE SEQUENCE</scope>
</reference>
<feature type="transmembrane region" description="Helical" evidence="2">
    <location>
        <begin position="208"/>
        <end position="226"/>
    </location>
</feature>
<accession>A0A812THX9</accession>
<feature type="transmembrane region" description="Helical" evidence="2">
    <location>
        <begin position="55"/>
        <end position="75"/>
    </location>
</feature>
<feature type="region of interest" description="Disordered" evidence="1">
    <location>
        <begin position="585"/>
        <end position="606"/>
    </location>
</feature>
<keyword evidence="2" id="KW-0812">Transmembrane</keyword>
<sequence length="606" mass="69664">MVANWLGKHHASYYLEQVRNRNLNITWQAKMYSCHGCVRCMTLYYFTDIQNVVELIEIFLLIIASYFSALLASMMGNALENCPMIDVHFEADPTQRKSVDLHQTEVSCLGMIGRTFFFRYHYCGVPKHMQYQEEGIRKQVQKGLLDTKKLPDPFQFVDNAKTWDQYNLFDVNATRRFNVHRELLGFLEGEEVINAWTVPPRLTRNQKIIIACGIIFFILGPIITALRKGRMQCAGEALLGTIFCWKYIEFFVLKRRPQAGIVLTTRRIFQVTKTPRFFGLMGYTEPLIKLDVLVHNCGIFYGQLQMESAVPFFRKVICALLKMPPSRQGQVLAQGPVGIFKMWRERGDTYNVMNYISQVCYLTPLASLNPRMGKALMYNEKVAGELEPEDPPGSKACCPHTPPPPMMGNAKSILDRYCKRIKGEQNVYGRKLVTRPSRCKDLFCGRGCNCGCECCCCCQLDEMLTEFIISTHRILVEQRAAQRYCRCTAMCRKTPSIRVTFLAHNQAAAYVGLMPVKALTRTKIQQDFTIKLLQQGAREYQQGLMLHQKPYVIAGKKDLPIKHKVWVPHINMIFDMLTQKAAFHDDSSGVSDDDSEEEEFYEQMMK</sequence>
<evidence type="ECO:0000313" key="3">
    <source>
        <dbReference type="EMBL" id="CAE7526357.1"/>
    </source>
</evidence>
<keyword evidence="2" id="KW-0472">Membrane</keyword>
<dbReference type="EMBL" id="CAJNIZ010030835">
    <property type="protein sequence ID" value="CAE7526357.1"/>
    <property type="molecule type" value="Genomic_DNA"/>
</dbReference>
<evidence type="ECO:0000256" key="2">
    <source>
        <dbReference type="SAM" id="Phobius"/>
    </source>
</evidence>
<keyword evidence="2" id="KW-1133">Transmembrane helix</keyword>
<evidence type="ECO:0000313" key="4">
    <source>
        <dbReference type="Proteomes" id="UP000649617"/>
    </source>
</evidence>
<protein>
    <submittedName>
        <fullName evidence="3">Uncharacterized protein</fullName>
    </submittedName>
</protein>
<feature type="compositionally biased region" description="Acidic residues" evidence="1">
    <location>
        <begin position="591"/>
        <end position="606"/>
    </location>
</feature>
<proteinExistence type="predicted"/>
<keyword evidence="4" id="KW-1185">Reference proteome</keyword>
<comment type="caution">
    <text evidence="3">The sequence shown here is derived from an EMBL/GenBank/DDBJ whole genome shotgun (WGS) entry which is preliminary data.</text>
</comment>
<dbReference type="OrthoDB" id="10438989at2759"/>
<organism evidence="3 4">
    <name type="scientific">Symbiodinium pilosum</name>
    <name type="common">Dinoflagellate</name>
    <dbReference type="NCBI Taxonomy" id="2952"/>
    <lineage>
        <taxon>Eukaryota</taxon>
        <taxon>Sar</taxon>
        <taxon>Alveolata</taxon>
        <taxon>Dinophyceae</taxon>
        <taxon>Suessiales</taxon>
        <taxon>Symbiodiniaceae</taxon>
        <taxon>Symbiodinium</taxon>
    </lineage>
</organism>
<dbReference type="Proteomes" id="UP000649617">
    <property type="component" value="Unassembled WGS sequence"/>
</dbReference>
<evidence type="ECO:0000256" key="1">
    <source>
        <dbReference type="SAM" id="MobiDB-lite"/>
    </source>
</evidence>
<dbReference type="AlphaFoldDB" id="A0A812THX9"/>